<dbReference type="InterPro" id="IPR017900">
    <property type="entry name" value="4Fe4S_Fe_S_CS"/>
</dbReference>
<evidence type="ECO:0000256" key="5">
    <source>
        <dbReference type="ARBA" id="ARBA00022982"/>
    </source>
</evidence>
<proteinExistence type="predicted"/>
<evidence type="ECO:0000256" key="1">
    <source>
        <dbReference type="ARBA" id="ARBA00022448"/>
    </source>
</evidence>
<keyword evidence="7" id="KW-0411">Iron-sulfur</keyword>
<dbReference type="SUPFAM" id="SSF54862">
    <property type="entry name" value="4Fe-4S ferredoxins"/>
    <property type="match status" value="1"/>
</dbReference>
<dbReference type="RefSeq" id="WP_123198198.1">
    <property type="nucleotide sequence ID" value="NZ_QICB01000003.1"/>
</dbReference>
<feature type="domain" description="4Fe-4S ferredoxin-type" evidence="8">
    <location>
        <begin position="56"/>
        <end position="88"/>
    </location>
</feature>
<dbReference type="PROSITE" id="PS51379">
    <property type="entry name" value="4FE4S_FER_2"/>
    <property type="match status" value="3"/>
</dbReference>
<evidence type="ECO:0000313" key="10">
    <source>
        <dbReference type="Proteomes" id="UP000267368"/>
    </source>
</evidence>
<keyword evidence="2" id="KW-0004">4Fe-4S</keyword>
<gene>
    <name evidence="9" type="ORF">DMP07_05800</name>
</gene>
<dbReference type="PANTHER" id="PTHR43177:SF5">
    <property type="entry name" value="ANAEROBIC DIMETHYL SULFOXIDE REDUCTASE CHAIN B-RELATED"/>
    <property type="match status" value="1"/>
</dbReference>
<evidence type="ECO:0000256" key="7">
    <source>
        <dbReference type="ARBA" id="ARBA00023014"/>
    </source>
</evidence>
<dbReference type="InterPro" id="IPR017896">
    <property type="entry name" value="4Fe4S_Fe-S-bd"/>
</dbReference>
<dbReference type="Pfam" id="PF12800">
    <property type="entry name" value="Fer4_4"/>
    <property type="match status" value="1"/>
</dbReference>
<organism evidence="9 10">
    <name type="scientific">Slackia faecicanis</name>
    <dbReference type="NCBI Taxonomy" id="255723"/>
    <lineage>
        <taxon>Bacteria</taxon>
        <taxon>Bacillati</taxon>
        <taxon>Actinomycetota</taxon>
        <taxon>Coriobacteriia</taxon>
        <taxon>Eggerthellales</taxon>
        <taxon>Eggerthellaceae</taxon>
        <taxon>Slackia</taxon>
    </lineage>
</organism>
<evidence type="ECO:0000256" key="2">
    <source>
        <dbReference type="ARBA" id="ARBA00022485"/>
    </source>
</evidence>
<dbReference type="AlphaFoldDB" id="A0A3N0AF37"/>
<keyword evidence="5" id="KW-0249">Electron transport</keyword>
<dbReference type="GO" id="GO:0046872">
    <property type="term" value="F:metal ion binding"/>
    <property type="evidence" value="ECO:0007669"/>
    <property type="project" value="UniProtKB-KW"/>
</dbReference>
<dbReference type="PROSITE" id="PS00198">
    <property type="entry name" value="4FE4S_FER_1"/>
    <property type="match status" value="1"/>
</dbReference>
<dbReference type="Pfam" id="PF13247">
    <property type="entry name" value="Fer4_11"/>
    <property type="match status" value="1"/>
</dbReference>
<protein>
    <submittedName>
        <fullName evidence="9">4Fe-4S ferredoxin</fullName>
    </submittedName>
</protein>
<keyword evidence="1" id="KW-0813">Transport</keyword>
<dbReference type="OrthoDB" id="9779457at2"/>
<name>A0A3N0AF37_9ACTN</name>
<dbReference type="Proteomes" id="UP000267368">
    <property type="component" value="Unassembled WGS sequence"/>
</dbReference>
<sequence>MARGFFFDNTRCTGCRTCMAACADYHGLAAGHVYRRVIDYEGGVCESGADGCVRVTSYVYHISLACNHCDRPECVHVCPTGAMHKNELDLVCVDAKKCIGCGYCTVACPYHAPSIDEFTRQSSKCDGCSSRVAEGKQPICVEACPLRALAAGDADDMASLRSEAVSDVLPLPDSSYTEPNLFMLLSPAAAAAERGEGAIANPCELGDLGGE</sequence>
<keyword evidence="3" id="KW-0479">Metal-binding</keyword>
<keyword evidence="6" id="KW-0408">Iron</keyword>
<dbReference type="Gene3D" id="3.30.70.20">
    <property type="match status" value="2"/>
</dbReference>
<evidence type="ECO:0000256" key="3">
    <source>
        <dbReference type="ARBA" id="ARBA00022723"/>
    </source>
</evidence>
<dbReference type="InterPro" id="IPR050954">
    <property type="entry name" value="ET_IronSulfur_Cluster-Binding"/>
</dbReference>
<dbReference type="EMBL" id="QICB01000003">
    <property type="protein sequence ID" value="RNL19877.1"/>
    <property type="molecule type" value="Genomic_DNA"/>
</dbReference>
<dbReference type="GO" id="GO:0051539">
    <property type="term" value="F:4 iron, 4 sulfur cluster binding"/>
    <property type="evidence" value="ECO:0007669"/>
    <property type="project" value="UniProtKB-KW"/>
</dbReference>
<feature type="domain" description="4Fe-4S ferredoxin-type" evidence="8">
    <location>
        <begin position="3"/>
        <end position="33"/>
    </location>
</feature>
<comment type="caution">
    <text evidence="9">The sequence shown here is derived from an EMBL/GenBank/DDBJ whole genome shotgun (WGS) entry which is preliminary data.</text>
</comment>
<evidence type="ECO:0000313" key="9">
    <source>
        <dbReference type="EMBL" id="RNL19877.1"/>
    </source>
</evidence>
<evidence type="ECO:0000259" key="8">
    <source>
        <dbReference type="PROSITE" id="PS51379"/>
    </source>
</evidence>
<evidence type="ECO:0000256" key="6">
    <source>
        <dbReference type="ARBA" id="ARBA00023004"/>
    </source>
</evidence>
<feature type="domain" description="4Fe-4S ferredoxin-type" evidence="8">
    <location>
        <begin position="89"/>
        <end position="118"/>
    </location>
</feature>
<evidence type="ECO:0000256" key="4">
    <source>
        <dbReference type="ARBA" id="ARBA00022737"/>
    </source>
</evidence>
<keyword evidence="4" id="KW-0677">Repeat</keyword>
<keyword evidence="10" id="KW-1185">Reference proteome</keyword>
<dbReference type="CDD" id="cd16371">
    <property type="entry name" value="DMSOR_beta_like"/>
    <property type="match status" value="1"/>
</dbReference>
<reference evidence="10" key="1">
    <citation type="submission" date="2018-05" db="EMBL/GenBank/DDBJ databases">
        <title>Genome Sequencing of selected type strains of the family Eggerthellaceae.</title>
        <authorList>
            <person name="Danylec N."/>
            <person name="Stoll D.A."/>
            <person name="Doetsch A."/>
            <person name="Huch M."/>
        </authorList>
    </citation>
    <scope>NUCLEOTIDE SEQUENCE [LARGE SCALE GENOMIC DNA]</scope>
    <source>
        <strain evidence="10">DSM 17537</strain>
    </source>
</reference>
<accession>A0A3N0AF37</accession>
<dbReference type="PANTHER" id="PTHR43177">
    <property type="entry name" value="PROTEIN NRFC"/>
    <property type="match status" value="1"/>
</dbReference>